<dbReference type="InterPro" id="IPR012328">
    <property type="entry name" value="Chalcone/stilbene_synt_C"/>
</dbReference>
<dbReference type="OrthoDB" id="9786288at2"/>
<dbReference type="CDD" id="cd00831">
    <property type="entry name" value="CHS_like"/>
    <property type="match status" value="1"/>
</dbReference>
<reference evidence="7" key="1">
    <citation type="submission" date="2019-06" db="EMBL/GenBank/DDBJ databases">
        <authorList>
            <person name="Deangelis K."/>
            <person name="Huntemann M."/>
            <person name="Clum A."/>
            <person name="Pillay M."/>
            <person name="Palaniappan K."/>
            <person name="Varghese N."/>
            <person name="Mikhailova N."/>
            <person name="Stamatis D."/>
            <person name="Reddy T."/>
            <person name="Daum C."/>
            <person name="Shapiro N."/>
            <person name="Ivanova N."/>
            <person name="Kyrpides N."/>
            <person name="Woyke T."/>
        </authorList>
    </citation>
    <scope>NUCLEOTIDE SEQUENCE [LARGE SCALE GENOMIC DNA]</scope>
    <source>
        <strain evidence="7">128R</strain>
    </source>
</reference>
<evidence type="ECO:0000256" key="3">
    <source>
        <dbReference type="ARBA" id="ARBA00023315"/>
    </source>
</evidence>
<sequence>MPILTKPSTVLPDYILTLDETIAFARKNFRALSYIDKAIEIIKNIGIKKRHLVMPMALTTRHSGFGYRNKVFDIEAKKLIPQAINEALANARLDCKDISAIIYVSCTGFSMPSLTAWMINEFNFPRNTVQIPIAQLGCAAGAVAINRAQDFIAAHPGSNVLIVSCEFCSLSYQPTDTSISSLLIDGLFGDAVTAAVVTSEARPGLRLIINDSYLVPDSEEWISYDIEDTGFHFRLDKRVPEAMLSLAPIMNNLASRKNWNISELDFYIIHAGGPRILENIASTLNVPLEKFKYSFDTLMNCGNISSSVVLDTYRRMCEGENITTNKNGIIAGFGPGVTTEMNLVSSC</sequence>
<evidence type="ECO:0000256" key="4">
    <source>
        <dbReference type="PIRSR" id="PIRSR000451-1"/>
    </source>
</evidence>
<dbReference type="Gene3D" id="3.40.47.10">
    <property type="match status" value="2"/>
</dbReference>
<keyword evidence="3" id="KW-0012">Acyltransferase</keyword>
<evidence type="ECO:0000256" key="2">
    <source>
        <dbReference type="ARBA" id="ARBA00022679"/>
    </source>
</evidence>
<dbReference type="GO" id="GO:0016020">
    <property type="term" value="C:membrane"/>
    <property type="evidence" value="ECO:0007669"/>
    <property type="project" value="InterPro"/>
</dbReference>
<dbReference type="EMBL" id="VISQ01000001">
    <property type="protein sequence ID" value="TVZ71888.1"/>
    <property type="molecule type" value="Genomic_DNA"/>
</dbReference>
<evidence type="ECO:0000256" key="1">
    <source>
        <dbReference type="ARBA" id="ARBA00005531"/>
    </source>
</evidence>
<dbReference type="GO" id="GO:0030639">
    <property type="term" value="P:polyketide biosynthetic process"/>
    <property type="evidence" value="ECO:0007669"/>
    <property type="project" value="TreeGrafter"/>
</dbReference>
<evidence type="ECO:0000259" key="5">
    <source>
        <dbReference type="Pfam" id="PF02797"/>
    </source>
</evidence>
<dbReference type="InterPro" id="IPR011141">
    <property type="entry name" value="Polyketide_synthase_type-III"/>
</dbReference>
<name>A0A542BPS0_SERFO</name>
<dbReference type="Pfam" id="PF08392">
    <property type="entry name" value="FAE1_CUT1_RppA"/>
    <property type="match status" value="1"/>
</dbReference>
<dbReference type="GO" id="GO:0016747">
    <property type="term" value="F:acyltransferase activity, transferring groups other than amino-acyl groups"/>
    <property type="evidence" value="ECO:0007669"/>
    <property type="project" value="InterPro"/>
</dbReference>
<dbReference type="Pfam" id="PF02797">
    <property type="entry name" value="Chal_sti_synt_C"/>
    <property type="match status" value="1"/>
</dbReference>
<organism evidence="7">
    <name type="scientific">Serratia fonticola</name>
    <dbReference type="NCBI Taxonomy" id="47917"/>
    <lineage>
        <taxon>Bacteria</taxon>
        <taxon>Pseudomonadati</taxon>
        <taxon>Pseudomonadota</taxon>
        <taxon>Gammaproteobacteria</taxon>
        <taxon>Enterobacterales</taxon>
        <taxon>Yersiniaceae</taxon>
        <taxon>Serratia</taxon>
    </lineage>
</organism>
<proteinExistence type="inferred from homology"/>
<comment type="similarity">
    <text evidence="1">Belongs to the thiolase-like superfamily. Chalcone/stilbene synthases family.</text>
</comment>
<dbReference type="PANTHER" id="PTHR11877">
    <property type="entry name" value="HYDROXYMETHYLGLUTARYL-COA SYNTHASE"/>
    <property type="match status" value="1"/>
</dbReference>
<accession>A0A542BPS0</accession>
<dbReference type="AlphaFoldDB" id="A0A542BPS0"/>
<keyword evidence="2" id="KW-0808">Transferase</keyword>
<feature type="domain" description="FAE" evidence="6">
    <location>
        <begin position="41"/>
        <end position="200"/>
    </location>
</feature>
<reference evidence="7" key="2">
    <citation type="submission" date="2019-08" db="EMBL/GenBank/DDBJ databases">
        <title>Investigation of anaerobic lignin degradation for improved lignocellulosic biofuels.</title>
        <authorList>
            <person name="Deangelis K.PhD."/>
        </authorList>
    </citation>
    <scope>NUCLEOTIDE SEQUENCE [LARGE SCALE GENOMIC DNA]</scope>
    <source>
        <strain evidence="7">128R</strain>
    </source>
</reference>
<dbReference type="PIRSF" id="PIRSF000451">
    <property type="entry name" value="PKS_III"/>
    <property type="match status" value="1"/>
</dbReference>
<feature type="active site" description="Acyl-thioester intermediate" evidence="4">
    <location>
        <position position="138"/>
    </location>
</feature>
<evidence type="ECO:0000313" key="7">
    <source>
        <dbReference type="EMBL" id="TVZ71888.1"/>
    </source>
</evidence>
<comment type="caution">
    <text evidence="7">The sequence shown here is derived from an EMBL/GenBank/DDBJ whole genome shotgun (WGS) entry which is preliminary data.</text>
</comment>
<gene>
    <name evidence="7" type="ORF">FHU10_4543</name>
</gene>
<dbReference type="InterPro" id="IPR016039">
    <property type="entry name" value="Thiolase-like"/>
</dbReference>
<dbReference type="GO" id="GO:0006633">
    <property type="term" value="P:fatty acid biosynthetic process"/>
    <property type="evidence" value="ECO:0007669"/>
    <property type="project" value="InterPro"/>
</dbReference>
<evidence type="ECO:0000259" key="6">
    <source>
        <dbReference type="Pfam" id="PF08392"/>
    </source>
</evidence>
<feature type="domain" description="Chalcone/stilbene synthase C-terminal" evidence="5">
    <location>
        <begin position="213"/>
        <end position="346"/>
    </location>
</feature>
<protein>
    <submittedName>
        <fullName evidence="7">1,3,6,8-tetrahydroxynaphthalene synthase</fullName>
    </submittedName>
</protein>
<dbReference type="PANTHER" id="PTHR11877:SF99">
    <property type="entry name" value="1,3,6,8-TETRAHYDROXYNAPHTHALENE SYNTHASE"/>
    <property type="match status" value="1"/>
</dbReference>
<dbReference type="SUPFAM" id="SSF53901">
    <property type="entry name" value="Thiolase-like"/>
    <property type="match status" value="2"/>
</dbReference>
<dbReference type="InterPro" id="IPR013601">
    <property type="entry name" value="FAE1_typ3_polyketide_synth"/>
</dbReference>